<gene>
    <name evidence="1" type="ORF">Patl1_15157</name>
</gene>
<dbReference type="EMBL" id="CM047902">
    <property type="protein sequence ID" value="KAJ0094532.1"/>
    <property type="molecule type" value="Genomic_DNA"/>
</dbReference>
<evidence type="ECO:0000313" key="1">
    <source>
        <dbReference type="EMBL" id="KAJ0094532.1"/>
    </source>
</evidence>
<keyword evidence="2" id="KW-1185">Reference proteome</keyword>
<sequence length="43" mass="5040">MLQPWRELFTLFGIADPYGLMLGYDRWAYGLSHAVFVSFLWGN</sequence>
<comment type="caution">
    <text evidence="1">The sequence shown here is derived from an EMBL/GenBank/DDBJ whole genome shotgun (WGS) entry which is preliminary data.</text>
</comment>
<reference evidence="2" key="1">
    <citation type="journal article" date="2023" name="G3 (Bethesda)">
        <title>Genome assembly and association tests identify interacting loci associated with vigor, precocity, and sex in interspecific pistachio rootstocks.</title>
        <authorList>
            <person name="Palmer W."/>
            <person name="Jacygrad E."/>
            <person name="Sagayaradj S."/>
            <person name="Cavanaugh K."/>
            <person name="Han R."/>
            <person name="Bertier L."/>
            <person name="Beede B."/>
            <person name="Kafkas S."/>
            <person name="Golino D."/>
            <person name="Preece J."/>
            <person name="Michelmore R."/>
        </authorList>
    </citation>
    <scope>NUCLEOTIDE SEQUENCE [LARGE SCALE GENOMIC DNA]</scope>
</reference>
<organism evidence="1 2">
    <name type="scientific">Pistacia atlantica</name>
    <dbReference type="NCBI Taxonomy" id="434234"/>
    <lineage>
        <taxon>Eukaryota</taxon>
        <taxon>Viridiplantae</taxon>
        <taxon>Streptophyta</taxon>
        <taxon>Embryophyta</taxon>
        <taxon>Tracheophyta</taxon>
        <taxon>Spermatophyta</taxon>
        <taxon>Magnoliopsida</taxon>
        <taxon>eudicotyledons</taxon>
        <taxon>Gunneridae</taxon>
        <taxon>Pentapetalae</taxon>
        <taxon>rosids</taxon>
        <taxon>malvids</taxon>
        <taxon>Sapindales</taxon>
        <taxon>Anacardiaceae</taxon>
        <taxon>Pistacia</taxon>
    </lineage>
</organism>
<dbReference type="Proteomes" id="UP001164250">
    <property type="component" value="Chromosome 6"/>
</dbReference>
<protein>
    <submittedName>
        <fullName evidence="1">Uncharacterized protein</fullName>
    </submittedName>
</protein>
<evidence type="ECO:0000313" key="2">
    <source>
        <dbReference type="Proteomes" id="UP001164250"/>
    </source>
</evidence>
<accession>A0ACC1B6J2</accession>
<name>A0ACC1B6J2_9ROSI</name>
<proteinExistence type="predicted"/>